<feature type="domain" description="G-protein coupled receptors family 1 profile" evidence="12">
    <location>
        <begin position="22"/>
        <end position="286"/>
    </location>
</feature>
<gene>
    <name evidence="14" type="primary">LOC101400387</name>
</gene>
<dbReference type="PANTHER" id="PTHR24062">
    <property type="entry name" value="VOMERONASAL TYPE-1 RECEPTOR"/>
    <property type="match status" value="1"/>
</dbReference>
<feature type="transmembrane region" description="Helical" evidence="11">
    <location>
        <begin position="17"/>
        <end position="38"/>
    </location>
</feature>
<feature type="transmembrane region" description="Helical" evidence="11">
    <location>
        <begin position="130"/>
        <end position="150"/>
    </location>
</feature>
<dbReference type="Pfam" id="PF03402">
    <property type="entry name" value="V1R"/>
    <property type="match status" value="1"/>
</dbReference>
<evidence type="ECO:0000256" key="2">
    <source>
        <dbReference type="ARBA" id="ARBA00010663"/>
    </source>
</evidence>
<feature type="transmembrane region" description="Helical" evidence="11">
    <location>
        <begin position="50"/>
        <end position="70"/>
    </location>
</feature>
<reference evidence="14" key="1">
    <citation type="submission" date="2025-08" db="UniProtKB">
        <authorList>
            <consortium name="RefSeq"/>
        </authorList>
    </citation>
    <scope>IDENTIFICATION</scope>
</reference>
<dbReference type="CDD" id="cd13949">
    <property type="entry name" value="7tm_V1R_pheromone"/>
    <property type="match status" value="1"/>
</dbReference>
<evidence type="ECO:0000256" key="9">
    <source>
        <dbReference type="ARBA" id="ARBA00023170"/>
    </source>
</evidence>
<keyword evidence="8 11" id="KW-0472">Membrane</keyword>
<dbReference type="Gene3D" id="1.20.1070.10">
    <property type="entry name" value="Rhodopsin 7-helix transmembrane proteins"/>
    <property type="match status" value="1"/>
</dbReference>
<protein>
    <recommendedName>
        <fullName evidence="11">Vomeronasal type-1 receptor</fullName>
    </recommendedName>
</protein>
<evidence type="ECO:0000313" key="13">
    <source>
        <dbReference type="Proteomes" id="UP000694910"/>
    </source>
</evidence>
<evidence type="ECO:0000259" key="12">
    <source>
        <dbReference type="PROSITE" id="PS50262"/>
    </source>
</evidence>
<evidence type="ECO:0000256" key="3">
    <source>
        <dbReference type="ARBA" id="ARBA00022475"/>
    </source>
</evidence>
<keyword evidence="4 11" id="KW-0589">Pheromone response</keyword>
<keyword evidence="5 11" id="KW-0812">Transmembrane</keyword>
<evidence type="ECO:0000256" key="5">
    <source>
        <dbReference type="ARBA" id="ARBA00022692"/>
    </source>
</evidence>
<evidence type="ECO:0000256" key="4">
    <source>
        <dbReference type="ARBA" id="ARBA00022507"/>
    </source>
</evidence>
<accession>A0ABM0I317</accession>
<comment type="subcellular location">
    <subcellularLocation>
        <location evidence="1 11">Cell membrane</location>
        <topology evidence="1 11">Multi-pass membrane protein</topology>
    </subcellularLocation>
</comment>
<keyword evidence="3 11" id="KW-1003">Cell membrane</keyword>
<keyword evidence="7 11" id="KW-0297">G-protein coupled receptor</keyword>
<dbReference type="Proteomes" id="UP000694910">
    <property type="component" value="Unplaced"/>
</dbReference>
<feature type="transmembrane region" description="Helical" evidence="11">
    <location>
        <begin position="187"/>
        <end position="208"/>
    </location>
</feature>
<evidence type="ECO:0000256" key="7">
    <source>
        <dbReference type="ARBA" id="ARBA00023040"/>
    </source>
</evidence>
<keyword evidence="6 11" id="KW-1133">Transmembrane helix</keyword>
<feature type="transmembrane region" description="Helical" evidence="11">
    <location>
        <begin position="90"/>
        <end position="110"/>
    </location>
</feature>
<evidence type="ECO:0000256" key="10">
    <source>
        <dbReference type="ARBA" id="ARBA00023224"/>
    </source>
</evidence>
<dbReference type="InterPro" id="IPR004072">
    <property type="entry name" value="Vmron_rcpt_1"/>
</dbReference>
<evidence type="ECO:0000313" key="14">
    <source>
        <dbReference type="RefSeq" id="XP_004439219.1"/>
    </source>
</evidence>
<sequence>MATIDFTVRMIFLSENIVGILGNVSLLYHYLFLCFTGCRLRSTDLIVEHLLVANTLVMLSIGIPITMAAFGWEHFLNDIGCKLLYYIHRVARGVSIGTTCLLSVFQAIIISPRNARWAQFKVKAPKYIGLSIFLCWILQLLINIIFTLYATDSWSNTNITNKKDFGLCSVVIHDRIIVLLNVGFLSFPDISCLGLMIWTSGFMLLLLYRHKQQVQHIHRTNISPRSSAESRATQSILVLVSTFVSLYTLSSIFQIYLALSSNPSQLLLIFIAPTTVCFPTVSPYILMRHDHRISTFFLSWIRIR</sequence>
<dbReference type="InterPro" id="IPR017452">
    <property type="entry name" value="GPCR_Rhodpsn_7TM"/>
</dbReference>
<evidence type="ECO:0000256" key="1">
    <source>
        <dbReference type="ARBA" id="ARBA00004651"/>
    </source>
</evidence>
<organism evidence="13 14">
    <name type="scientific">Ceratotherium simum simum</name>
    <name type="common">Southern white rhinoceros</name>
    <dbReference type="NCBI Taxonomy" id="73337"/>
    <lineage>
        <taxon>Eukaryota</taxon>
        <taxon>Metazoa</taxon>
        <taxon>Chordata</taxon>
        <taxon>Craniata</taxon>
        <taxon>Vertebrata</taxon>
        <taxon>Euteleostomi</taxon>
        <taxon>Mammalia</taxon>
        <taxon>Eutheria</taxon>
        <taxon>Laurasiatheria</taxon>
        <taxon>Perissodactyla</taxon>
        <taxon>Rhinocerotidae</taxon>
        <taxon>Ceratotherium</taxon>
    </lineage>
</organism>
<keyword evidence="10 11" id="KW-0807">Transducer</keyword>
<feature type="transmembrane region" description="Helical" evidence="11">
    <location>
        <begin position="236"/>
        <end position="259"/>
    </location>
</feature>
<dbReference type="SUPFAM" id="SSF81321">
    <property type="entry name" value="Family A G protein-coupled receptor-like"/>
    <property type="match status" value="1"/>
</dbReference>
<evidence type="ECO:0000256" key="8">
    <source>
        <dbReference type="ARBA" id="ARBA00023136"/>
    </source>
</evidence>
<evidence type="ECO:0000256" key="11">
    <source>
        <dbReference type="RuleBase" id="RU364061"/>
    </source>
</evidence>
<keyword evidence="9 11" id="KW-0675">Receptor</keyword>
<name>A0ABM0I317_CERSS</name>
<dbReference type="RefSeq" id="XP_004439219.1">
    <property type="nucleotide sequence ID" value="XM_004439162.1"/>
</dbReference>
<proteinExistence type="inferred from homology"/>
<keyword evidence="13" id="KW-1185">Reference proteome</keyword>
<evidence type="ECO:0000256" key="6">
    <source>
        <dbReference type="ARBA" id="ARBA00022989"/>
    </source>
</evidence>
<dbReference type="PROSITE" id="PS50262">
    <property type="entry name" value="G_PROTEIN_RECEP_F1_2"/>
    <property type="match status" value="1"/>
</dbReference>
<feature type="transmembrane region" description="Helical" evidence="11">
    <location>
        <begin position="265"/>
        <end position="286"/>
    </location>
</feature>
<comment type="similarity">
    <text evidence="2 11">Belongs to the G-protein coupled receptor 1 family.</text>
</comment>
<dbReference type="GeneID" id="101400387"/>
<dbReference type="PRINTS" id="PR01534">
    <property type="entry name" value="VOMERONASL1R"/>
</dbReference>